<proteinExistence type="predicted"/>
<dbReference type="AlphaFoldDB" id="A0A4C1UY17"/>
<organism evidence="1 2">
    <name type="scientific">Eumeta variegata</name>
    <name type="common">Bagworm moth</name>
    <name type="synonym">Eumeta japonica</name>
    <dbReference type="NCBI Taxonomy" id="151549"/>
    <lineage>
        <taxon>Eukaryota</taxon>
        <taxon>Metazoa</taxon>
        <taxon>Ecdysozoa</taxon>
        <taxon>Arthropoda</taxon>
        <taxon>Hexapoda</taxon>
        <taxon>Insecta</taxon>
        <taxon>Pterygota</taxon>
        <taxon>Neoptera</taxon>
        <taxon>Endopterygota</taxon>
        <taxon>Lepidoptera</taxon>
        <taxon>Glossata</taxon>
        <taxon>Ditrysia</taxon>
        <taxon>Tineoidea</taxon>
        <taxon>Psychidae</taxon>
        <taxon>Oiketicinae</taxon>
        <taxon>Eumeta</taxon>
    </lineage>
</organism>
<protein>
    <submittedName>
        <fullName evidence="1">Uncharacterized protein</fullName>
    </submittedName>
</protein>
<comment type="caution">
    <text evidence="1">The sequence shown here is derived from an EMBL/GenBank/DDBJ whole genome shotgun (WGS) entry which is preliminary data.</text>
</comment>
<reference evidence="1 2" key="1">
    <citation type="journal article" date="2019" name="Commun. Biol.">
        <title>The bagworm genome reveals a unique fibroin gene that provides high tensile strength.</title>
        <authorList>
            <person name="Kono N."/>
            <person name="Nakamura H."/>
            <person name="Ohtoshi R."/>
            <person name="Tomita M."/>
            <person name="Numata K."/>
            <person name="Arakawa K."/>
        </authorList>
    </citation>
    <scope>NUCLEOTIDE SEQUENCE [LARGE SCALE GENOMIC DNA]</scope>
</reference>
<evidence type="ECO:0000313" key="1">
    <source>
        <dbReference type="EMBL" id="GBP31169.1"/>
    </source>
</evidence>
<dbReference type="OrthoDB" id="10050074at2759"/>
<dbReference type="EMBL" id="BGZK01000242">
    <property type="protein sequence ID" value="GBP31169.1"/>
    <property type="molecule type" value="Genomic_DNA"/>
</dbReference>
<gene>
    <name evidence="1" type="ORF">EVAR_21607_1</name>
</gene>
<accession>A0A4C1UY17</accession>
<keyword evidence="2" id="KW-1185">Reference proteome</keyword>
<name>A0A4C1UY17_EUMVA</name>
<sequence>MKDASVRFFSVAESHPNPLLPAAASYEAQPPYHFIRRPRNVLTDPPNTLTPKSKLRAVGTPACCPTSFGEVVTAVRLVRPHLN</sequence>
<dbReference type="Proteomes" id="UP000299102">
    <property type="component" value="Unassembled WGS sequence"/>
</dbReference>
<evidence type="ECO:0000313" key="2">
    <source>
        <dbReference type="Proteomes" id="UP000299102"/>
    </source>
</evidence>